<dbReference type="EMBL" id="KB705954">
    <property type="protein sequence ID" value="EMR70115.1"/>
    <property type="molecule type" value="Genomic_DNA"/>
</dbReference>
<dbReference type="GO" id="GO:0016757">
    <property type="term" value="F:glycosyltransferase activity"/>
    <property type="evidence" value="ECO:0007669"/>
    <property type="project" value="UniProtKB-KW"/>
</dbReference>
<dbReference type="AlphaFoldDB" id="M7TTY7"/>
<gene>
    <name evidence="6" type="ORF">UCREL1_2854</name>
</gene>
<feature type="region of interest" description="Disordered" evidence="3">
    <location>
        <begin position="75"/>
        <end position="99"/>
    </location>
</feature>
<comment type="similarity">
    <text evidence="2">Belongs to the PIGH family.</text>
</comment>
<dbReference type="UniPathway" id="UPA00196"/>
<dbReference type="OMA" id="PRLHIRH"/>
<dbReference type="InterPro" id="IPR019328">
    <property type="entry name" value="PIGH-H_dom"/>
</dbReference>
<dbReference type="OrthoDB" id="6256716at2759"/>
<feature type="domain" description="Phosphatidylinositol N-acetylglucosaminyltransferase subunit H conserved" evidence="5">
    <location>
        <begin position="167"/>
        <end position="231"/>
    </location>
</feature>
<dbReference type="Proteomes" id="UP000012174">
    <property type="component" value="Unassembled WGS sequence"/>
</dbReference>
<organism evidence="6 7">
    <name type="scientific">Eutypa lata (strain UCR-EL1)</name>
    <name type="common">Grapevine dieback disease fungus</name>
    <name type="synonym">Eutypa armeniacae</name>
    <dbReference type="NCBI Taxonomy" id="1287681"/>
    <lineage>
        <taxon>Eukaryota</taxon>
        <taxon>Fungi</taxon>
        <taxon>Dikarya</taxon>
        <taxon>Ascomycota</taxon>
        <taxon>Pezizomycotina</taxon>
        <taxon>Sordariomycetes</taxon>
        <taxon>Xylariomycetidae</taxon>
        <taxon>Xylariales</taxon>
        <taxon>Diatrypaceae</taxon>
        <taxon>Eutypa</taxon>
    </lineage>
</organism>
<feature type="transmembrane region" description="Helical" evidence="4">
    <location>
        <begin position="38"/>
        <end position="66"/>
    </location>
</feature>
<feature type="compositionally biased region" description="Basic and acidic residues" evidence="3">
    <location>
        <begin position="268"/>
        <end position="288"/>
    </location>
</feature>
<dbReference type="GO" id="GO:0006506">
    <property type="term" value="P:GPI anchor biosynthetic process"/>
    <property type="evidence" value="ECO:0007669"/>
    <property type="project" value="UniProtKB-UniPathway"/>
</dbReference>
<evidence type="ECO:0000256" key="2">
    <source>
        <dbReference type="ARBA" id="ARBA00009610"/>
    </source>
</evidence>
<protein>
    <submittedName>
        <fullName evidence="6">Putative phosphatidylinositol n-acetylglucosaminyltransferase protein</fullName>
    </submittedName>
</protein>
<evidence type="ECO:0000256" key="1">
    <source>
        <dbReference type="ARBA" id="ARBA00004687"/>
    </source>
</evidence>
<evidence type="ECO:0000313" key="7">
    <source>
        <dbReference type="Proteomes" id="UP000012174"/>
    </source>
</evidence>
<accession>M7TTY7</accession>
<dbReference type="PANTHER" id="PTHR15231">
    <property type="entry name" value="PHOSPHATIDYLINOSITOL N-ACETYLGLUCOSAMINYLTRANSFERASE SUBUNIT H"/>
    <property type="match status" value="1"/>
</dbReference>
<comment type="pathway">
    <text evidence="1">Glycolipid biosynthesis; glycosylphosphatidylinositol-anchor biosynthesis.</text>
</comment>
<dbReference type="Pfam" id="PF10181">
    <property type="entry name" value="PIG-H"/>
    <property type="match status" value="1"/>
</dbReference>
<dbReference type="PANTHER" id="PTHR15231:SF1">
    <property type="entry name" value="PHOSPHATIDYLINOSITOL N-ACETYLGLUCOSAMINYLTRANSFERASE SUBUNIT H"/>
    <property type="match status" value="1"/>
</dbReference>
<feature type="transmembrane region" description="Helical" evidence="4">
    <location>
        <begin position="140"/>
        <end position="161"/>
    </location>
</feature>
<dbReference type="STRING" id="1287681.M7TTY7"/>
<proteinExistence type="inferred from homology"/>
<feature type="region of interest" description="Disordered" evidence="3">
    <location>
        <begin position="260"/>
        <end position="288"/>
    </location>
</feature>
<dbReference type="KEGG" id="ela:UCREL1_2854"/>
<evidence type="ECO:0000313" key="6">
    <source>
        <dbReference type="EMBL" id="EMR70115.1"/>
    </source>
</evidence>
<keyword evidence="4" id="KW-1133">Transmembrane helix</keyword>
<sequence>MLNTMLTTKPYLRTRRPSPTTVEFIVSTRPPLTLPLRILLGLVYLIRILVALGDLLLFSSACSLYFSTTTDPTTLSTTTTTTNTTNNSSSSNATFPLSSSTSASIPATRFLSLTTLHDLLTTLQQSTGLGRLFVSLARTIPILILAPCCLAKLYILLLAQIHTEERLLVLRGLGIQTSSTGSGGALTATTRFIPTEKIRDVLISEAFRGFEVRHYLVVVVDGEEDVVVVFPRLLPRPKVLEKVWRGVRECLWEYDSNGGGGGGGVSGVRERNGRESGYRYGEKDGVAA</sequence>
<keyword evidence="7" id="KW-1185">Reference proteome</keyword>
<keyword evidence="6" id="KW-0808">Transferase</keyword>
<keyword evidence="4" id="KW-0812">Transmembrane</keyword>
<name>M7TTY7_EUTLA</name>
<evidence type="ECO:0000259" key="5">
    <source>
        <dbReference type="Pfam" id="PF10181"/>
    </source>
</evidence>
<dbReference type="InterPro" id="IPR044215">
    <property type="entry name" value="PIG-H"/>
</dbReference>
<dbReference type="GO" id="GO:0000506">
    <property type="term" value="C:glycosylphosphatidylinositol-N-acetylglucosaminyltransferase (GPI-GnT) complex"/>
    <property type="evidence" value="ECO:0007669"/>
    <property type="project" value="InterPro"/>
</dbReference>
<keyword evidence="6" id="KW-0328">Glycosyltransferase</keyword>
<evidence type="ECO:0000256" key="3">
    <source>
        <dbReference type="SAM" id="MobiDB-lite"/>
    </source>
</evidence>
<evidence type="ECO:0000256" key="4">
    <source>
        <dbReference type="SAM" id="Phobius"/>
    </source>
</evidence>
<keyword evidence="4" id="KW-0472">Membrane</keyword>
<reference evidence="7" key="1">
    <citation type="journal article" date="2013" name="Genome Announc.">
        <title>Draft genome sequence of the grapevine dieback fungus Eutypa lata UCR-EL1.</title>
        <authorList>
            <person name="Blanco-Ulate B."/>
            <person name="Rolshausen P.E."/>
            <person name="Cantu D."/>
        </authorList>
    </citation>
    <scope>NUCLEOTIDE SEQUENCE [LARGE SCALE GENOMIC DNA]</scope>
    <source>
        <strain evidence="7">UCR-EL1</strain>
    </source>
</reference>
<dbReference type="eggNOG" id="KOG4551">
    <property type="taxonomic scope" value="Eukaryota"/>
</dbReference>
<dbReference type="HOGENOM" id="CLU_054079_0_0_1"/>
<feature type="compositionally biased region" description="Low complexity" evidence="3">
    <location>
        <begin position="75"/>
        <end position="94"/>
    </location>
</feature>